<name>A0ABV7SE29_9ACTN</name>
<keyword evidence="2" id="KW-1133">Transmembrane helix</keyword>
<gene>
    <name evidence="3" type="ORF">ACFOZ0_10155</name>
</gene>
<dbReference type="Proteomes" id="UP001595701">
    <property type="component" value="Unassembled WGS sequence"/>
</dbReference>
<feature type="region of interest" description="Disordered" evidence="1">
    <location>
        <begin position="164"/>
        <end position="258"/>
    </location>
</feature>
<dbReference type="RefSeq" id="WP_310763092.1">
    <property type="nucleotide sequence ID" value="NZ_JBHRWR010000008.1"/>
</dbReference>
<dbReference type="EMBL" id="JBHRWR010000008">
    <property type="protein sequence ID" value="MFC3573625.1"/>
    <property type="molecule type" value="Genomic_DNA"/>
</dbReference>
<keyword evidence="2" id="KW-0472">Membrane</keyword>
<sequence>MQWTDENGGAYGEDPYGGVGYAHAYVYEQGGSATLDTTTTAWDPAQLAQGTHPSGETYAVGTAVPTTGTQFHATWPDHATTAWDAPHGDVLTVPSSELDPPGRPVPGPDTPESESVRPVFVDSSGRRQRRVLRAARLLVIPAGGYVALLISAMLGGPTLSAPLVPQSAPTHHPTAPHAAAHESSPGAGPSAGSATSAAAQKTSRPTDRTTAAARPAAASASGPTSTTSPAPAPVATHAAAPSATPKGRAVGSSHKPVK</sequence>
<feature type="transmembrane region" description="Helical" evidence="2">
    <location>
        <begin position="134"/>
        <end position="154"/>
    </location>
</feature>
<comment type="caution">
    <text evidence="3">The sequence shown here is derived from an EMBL/GenBank/DDBJ whole genome shotgun (WGS) entry which is preliminary data.</text>
</comment>
<evidence type="ECO:0000313" key="4">
    <source>
        <dbReference type="Proteomes" id="UP001595701"/>
    </source>
</evidence>
<feature type="compositionally biased region" description="Low complexity" evidence="1">
    <location>
        <begin position="167"/>
        <end position="245"/>
    </location>
</feature>
<accession>A0ABV7SE29</accession>
<organism evidence="3 4">
    <name type="scientific">Streptomyces yaanensis</name>
    <dbReference type="NCBI Taxonomy" id="1142239"/>
    <lineage>
        <taxon>Bacteria</taxon>
        <taxon>Bacillati</taxon>
        <taxon>Actinomycetota</taxon>
        <taxon>Actinomycetes</taxon>
        <taxon>Kitasatosporales</taxon>
        <taxon>Streptomycetaceae</taxon>
        <taxon>Streptomyces</taxon>
    </lineage>
</organism>
<evidence type="ECO:0000313" key="3">
    <source>
        <dbReference type="EMBL" id="MFC3573625.1"/>
    </source>
</evidence>
<protein>
    <submittedName>
        <fullName evidence="3">Uncharacterized protein</fullName>
    </submittedName>
</protein>
<keyword evidence="4" id="KW-1185">Reference proteome</keyword>
<keyword evidence="2" id="KW-0812">Transmembrane</keyword>
<proteinExistence type="predicted"/>
<reference evidence="4" key="1">
    <citation type="journal article" date="2019" name="Int. J. Syst. Evol. Microbiol.">
        <title>The Global Catalogue of Microorganisms (GCM) 10K type strain sequencing project: providing services to taxonomists for standard genome sequencing and annotation.</title>
        <authorList>
            <consortium name="The Broad Institute Genomics Platform"/>
            <consortium name="The Broad Institute Genome Sequencing Center for Infectious Disease"/>
            <person name="Wu L."/>
            <person name="Ma J."/>
        </authorList>
    </citation>
    <scope>NUCLEOTIDE SEQUENCE [LARGE SCALE GENOMIC DNA]</scope>
    <source>
        <strain evidence="4">CGMCC 4.7035</strain>
    </source>
</reference>
<evidence type="ECO:0000256" key="2">
    <source>
        <dbReference type="SAM" id="Phobius"/>
    </source>
</evidence>
<evidence type="ECO:0000256" key="1">
    <source>
        <dbReference type="SAM" id="MobiDB-lite"/>
    </source>
</evidence>
<feature type="region of interest" description="Disordered" evidence="1">
    <location>
        <begin position="84"/>
        <end position="125"/>
    </location>
</feature>